<dbReference type="OrthoDB" id="9796770at2"/>
<dbReference type="GO" id="GO:0016020">
    <property type="term" value="C:membrane"/>
    <property type="evidence" value="ECO:0007669"/>
    <property type="project" value="TreeGrafter"/>
</dbReference>
<keyword evidence="6" id="KW-1185">Reference proteome</keyword>
<dbReference type="PANTHER" id="PTHR43798:SF33">
    <property type="entry name" value="HYDROLASE, PUTATIVE (AFU_ORTHOLOGUE AFUA_2G14860)-RELATED"/>
    <property type="match status" value="1"/>
</dbReference>
<dbReference type="EMBL" id="FQXB01000001">
    <property type="protein sequence ID" value="SHG88039.1"/>
    <property type="molecule type" value="Genomic_DNA"/>
</dbReference>
<dbReference type="GO" id="GO:0006508">
    <property type="term" value="P:proteolysis"/>
    <property type="evidence" value="ECO:0007669"/>
    <property type="project" value="InterPro"/>
</dbReference>
<dbReference type="Pfam" id="PF00561">
    <property type="entry name" value="Abhydrolase_1"/>
    <property type="match status" value="1"/>
</dbReference>
<keyword evidence="3" id="KW-0732">Signal</keyword>
<dbReference type="InterPro" id="IPR000073">
    <property type="entry name" value="AB_hydrolase_1"/>
</dbReference>
<proteinExistence type="inferred from homology"/>
<reference evidence="5 6" key="1">
    <citation type="submission" date="2016-11" db="EMBL/GenBank/DDBJ databases">
        <authorList>
            <person name="Jaros S."/>
            <person name="Januszkiewicz K."/>
            <person name="Wedrychowicz H."/>
        </authorList>
    </citation>
    <scope>NUCLEOTIDE SEQUENCE [LARGE SCALE GENOMIC DNA]</scope>
    <source>
        <strain evidence="5 6">DSM 28715</strain>
    </source>
</reference>
<evidence type="ECO:0000313" key="5">
    <source>
        <dbReference type="EMBL" id="SHG88039.1"/>
    </source>
</evidence>
<dbReference type="AlphaFoldDB" id="A0A1M5NFQ9"/>
<dbReference type="SUPFAM" id="SSF53474">
    <property type="entry name" value="alpha/beta-Hydrolases"/>
    <property type="match status" value="1"/>
</dbReference>
<dbReference type="STRING" id="1508389.SAMN05444003_1373"/>
<dbReference type="InterPro" id="IPR002410">
    <property type="entry name" value="Peptidase_S33"/>
</dbReference>
<accession>A0A1M5NFQ9</accession>
<organism evidence="5 6">
    <name type="scientific">Cognatiyoonia sediminum</name>
    <dbReference type="NCBI Taxonomy" id="1508389"/>
    <lineage>
        <taxon>Bacteria</taxon>
        <taxon>Pseudomonadati</taxon>
        <taxon>Pseudomonadota</taxon>
        <taxon>Alphaproteobacteria</taxon>
        <taxon>Rhodobacterales</taxon>
        <taxon>Paracoccaceae</taxon>
        <taxon>Cognatiyoonia</taxon>
    </lineage>
</organism>
<name>A0A1M5NFQ9_9RHOB</name>
<dbReference type="Proteomes" id="UP000184074">
    <property type="component" value="Unassembled WGS sequence"/>
</dbReference>
<keyword evidence="2" id="KW-0378">Hydrolase</keyword>
<dbReference type="PANTHER" id="PTHR43798">
    <property type="entry name" value="MONOACYLGLYCEROL LIPASE"/>
    <property type="match status" value="1"/>
</dbReference>
<dbReference type="RefSeq" id="WP_072900065.1">
    <property type="nucleotide sequence ID" value="NZ_FQXB01000001.1"/>
</dbReference>
<dbReference type="InterPro" id="IPR050266">
    <property type="entry name" value="AB_hydrolase_sf"/>
</dbReference>
<evidence type="ECO:0000259" key="4">
    <source>
        <dbReference type="Pfam" id="PF00561"/>
    </source>
</evidence>
<dbReference type="GO" id="GO:0008233">
    <property type="term" value="F:peptidase activity"/>
    <property type="evidence" value="ECO:0007669"/>
    <property type="project" value="InterPro"/>
</dbReference>
<dbReference type="Gene3D" id="3.40.50.1820">
    <property type="entry name" value="alpha/beta hydrolase"/>
    <property type="match status" value="1"/>
</dbReference>
<evidence type="ECO:0000256" key="2">
    <source>
        <dbReference type="ARBA" id="ARBA00022801"/>
    </source>
</evidence>
<feature type="signal peptide" evidence="3">
    <location>
        <begin position="1"/>
        <end position="19"/>
    </location>
</feature>
<evidence type="ECO:0000313" key="6">
    <source>
        <dbReference type="Proteomes" id="UP000184074"/>
    </source>
</evidence>
<comment type="similarity">
    <text evidence="1">Belongs to the peptidase S33 family.</text>
</comment>
<dbReference type="InterPro" id="IPR029058">
    <property type="entry name" value="AB_hydrolase_fold"/>
</dbReference>
<protein>
    <submittedName>
        <fullName evidence="5">Proline iminopeptidase</fullName>
    </submittedName>
</protein>
<feature type="chain" id="PRO_5011979663" evidence="3">
    <location>
        <begin position="20"/>
        <end position="288"/>
    </location>
</feature>
<gene>
    <name evidence="5" type="ORF">SAMN05444003_1373</name>
</gene>
<sequence>MKKTTLGLAAALMGATAAAAEMIEVNGANLFYESIGSGEPILVMHGGLGLSHDYLRPYFDQLSETNTVVYYDHLGNGLSDKPDDYAEMNFDRLTSDAAELMTALGHDTFTLIGHSYGGFITQEFAINYADRLDGLVLVDTVPAFDYQPTVSGPDENMAAFGKLFTQPMADNDDWRATWNPVAEIYFHQWDPDVGADLDELTNYEYRAWNAAGALLGTFNTLEDLPNVPTRALVIAGRHDGITVPDAGAERIAGLLPNATLMIFEESGHYPFIEEEAAFFEALNGWLAE</sequence>
<evidence type="ECO:0000256" key="3">
    <source>
        <dbReference type="SAM" id="SignalP"/>
    </source>
</evidence>
<evidence type="ECO:0000256" key="1">
    <source>
        <dbReference type="ARBA" id="ARBA00010088"/>
    </source>
</evidence>
<feature type="domain" description="AB hydrolase-1" evidence="4">
    <location>
        <begin position="40"/>
        <end position="274"/>
    </location>
</feature>
<dbReference type="PRINTS" id="PR00793">
    <property type="entry name" value="PROAMNOPTASE"/>
</dbReference>
<dbReference type="PRINTS" id="PR00111">
    <property type="entry name" value="ABHYDROLASE"/>
</dbReference>